<sequence>MNNSIYISIFGLSLSTINELKNIIFTKFCDQYQINWTHITDIRLQILLINDDFIDLDHVVKMSKTNVQILKLKKNESLSGELINDTLYLPLQFSNSLDSWMAHALEKSTLPANFQAMHQPFLLETEHVSKKIAHQEISSAFHSVYEKYAGISHFVIENNQNIMACFDLKNKEFYRNPELGLIAEGSFSIVPADINSIINFKKYFQCKELSSGIWQFVWDHMPNEVPEYTHAYRLLHWPQPASLTCRSELFKMSAFLSKGCTAQFIHQKTNIRADAIHRYLFACEVAQIVAEIPVTDALDVRALPAEVNEVSSVRGFFSSLRKKLGL</sequence>
<dbReference type="AlphaFoldDB" id="A0A4Q7ASI2"/>
<evidence type="ECO:0000313" key="2">
    <source>
        <dbReference type="Proteomes" id="UP000293483"/>
    </source>
</evidence>
<proteinExistence type="predicted"/>
<dbReference type="Proteomes" id="UP000293483">
    <property type="component" value="Unassembled WGS sequence"/>
</dbReference>
<reference evidence="1 2" key="1">
    <citation type="submission" date="2019-02" db="EMBL/GenBank/DDBJ databases">
        <title>The Batch Genome Submission of Acinetobacter spp. strains.</title>
        <authorList>
            <person name="Qin J."/>
            <person name="Hu Y."/>
            <person name="Ye H."/>
            <person name="Wei L."/>
            <person name="Feng Y."/>
            <person name="Zong Z."/>
        </authorList>
    </citation>
    <scope>NUCLEOTIDE SEQUENCE [LARGE SCALE GENOMIC DNA]</scope>
    <source>
        <strain evidence="1 2">WCHABo060081</strain>
    </source>
</reference>
<comment type="caution">
    <text evidence="1">The sequence shown here is derived from an EMBL/GenBank/DDBJ whole genome shotgun (WGS) entry which is preliminary data.</text>
</comment>
<gene>
    <name evidence="1" type="ORF">EXE25_16255</name>
</gene>
<organism evidence="1 2">
    <name type="scientific">Acinetobacter bouvetii</name>
    <dbReference type="NCBI Taxonomy" id="202951"/>
    <lineage>
        <taxon>Bacteria</taxon>
        <taxon>Pseudomonadati</taxon>
        <taxon>Pseudomonadota</taxon>
        <taxon>Gammaproteobacteria</taxon>
        <taxon>Moraxellales</taxon>
        <taxon>Moraxellaceae</taxon>
        <taxon>Acinetobacter</taxon>
    </lineage>
</organism>
<name>A0A4Q7ASI2_9GAMM</name>
<dbReference type="EMBL" id="SGSU01000022">
    <property type="protein sequence ID" value="RZG64535.1"/>
    <property type="molecule type" value="Genomic_DNA"/>
</dbReference>
<dbReference type="STRING" id="202951.GCA_001485025_01639"/>
<protein>
    <submittedName>
        <fullName evidence="1">Uncharacterized protein</fullName>
    </submittedName>
</protein>
<evidence type="ECO:0000313" key="1">
    <source>
        <dbReference type="EMBL" id="RZG64535.1"/>
    </source>
</evidence>
<accession>A0A4Q7ASI2</accession>